<dbReference type="Pfam" id="PF19135">
    <property type="entry name" value="DUF5818"/>
    <property type="match status" value="2"/>
</dbReference>
<evidence type="ECO:0000256" key="1">
    <source>
        <dbReference type="SAM" id="SignalP"/>
    </source>
</evidence>
<dbReference type="Gene3D" id="3.10.350.10">
    <property type="entry name" value="LysM domain"/>
    <property type="match status" value="2"/>
</dbReference>
<dbReference type="CDD" id="cd00118">
    <property type="entry name" value="LysM"/>
    <property type="match status" value="2"/>
</dbReference>
<dbReference type="InterPro" id="IPR043856">
    <property type="entry name" value="DUF5818"/>
</dbReference>
<accession>A3TVW4</accession>
<sequence length="505" mass="53907">MSNPFHPKSALRLGAAALIATAGLATVASAQSRCGQSYTIQPGDTLYRVSQQCRVSLARIMDLNPSLGDPRDISVGTRLQLVSGAGQNGAPPRDRGDQYRVESGDTLAEVAERFGVSLFELISENDDVNPFALAVGELLDIPGDGPAASIGLSTDNGPPGSRVTIDARNLRPSDYVTIGVGPQASEWEALREARVDGDGRLSADLRVPEWSEPGDDLIFVVDTDRGLTLKSGVFDVTRSEPLPRTVTLEGRVDEGTECPVLRTRDGDRYALTSRSVGITPGEYVRIEGRRADMAFCMNGVDTVRVTEIEEVAPPRDDAGESDGMRVEGRVRDGVECPLLVTPDGDHYALASDRGVTVGEYVEVRGTRAEMSFCQQGQATITVDSIREVSPPARDRDPDRDGGIRLDAAYLAGPWAAKGGDCSRPDFDITRTGSSGLVIETSLDGAPRTGYVALGDDPAFIFDQPRREFPLESRGPDGVAVMAPDQGAVSLGGRTIRGDGRVFIQC</sequence>
<dbReference type="PANTHER" id="PTHR33734:SF22">
    <property type="entry name" value="MEMBRANE-BOUND LYTIC MUREIN TRANSGLYCOSYLASE D"/>
    <property type="match status" value="1"/>
</dbReference>
<feature type="chain" id="PRO_5002660130" evidence="1">
    <location>
        <begin position="31"/>
        <end position="505"/>
    </location>
</feature>
<dbReference type="AlphaFoldDB" id="A3TVW4"/>
<organism evidence="3 4">
    <name type="scientific">Pseudooceanicola batsensis (strain ATCC BAA-863 / DSM 15984 / KCTC 12145 / HTCC2597)</name>
    <name type="common">Oceanicola batsensis</name>
    <dbReference type="NCBI Taxonomy" id="252305"/>
    <lineage>
        <taxon>Bacteria</taxon>
        <taxon>Pseudomonadati</taxon>
        <taxon>Pseudomonadota</taxon>
        <taxon>Alphaproteobacteria</taxon>
        <taxon>Rhodobacterales</taxon>
        <taxon>Paracoccaceae</taxon>
        <taxon>Pseudooceanicola</taxon>
    </lineage>
</organism>
<dbReference type="EMBL" id="AAMO01000003">
    <property type="protein sequence ID" value="EAQ03760.1"/>
    <property type="molecule type" value="Genomic_DNA"/>
</dbReference>
<comment type="caution">
    <text evidence="3">The sequence shown here is derived from an EMBL/GenBank/DDBJ whole genome shotgun (WGS) entry which is preliminary data.</text>
</comment>
<evidence type="ECO:0000313" key="3">
    <source>
        <dbReference type="EMBL" id="EAQ03760.1"/>
    </source>
</evidence>
<keyword evidence="4" id="KW-1185">Reference proteome</keyword>
<evidence type="ECO:0000259" key="2">
    <source>
        <dbReference type="PROSITE" id="PS51782"/>
    </source>
</evidence>
<dbReference type="Proteomes" id="UP000004318">
    <property type="component" value="Unassembled WGS sequence"/>
</dbReference>
<dbReference type="OrthoDB" id="7404821at2"/>
<dbReference type="HOGENOM" id="CLU_539500_0_0_5"/>
<dbReference type="eggNOG" id="COG1388">
    <property type="taxonomic scope" value="Bacteria"/>
</dbReference>
<name>A3TVW4_PSEBH</name>
<dbReference type="PROSITE" id="PS51782">
    <property type="entry name" value="LYSM"/>
    <property type="match status" value="2"/>
</dbReference>
<evidence type="ECO:0000313" key="4">
    <source>
        <dbReference type="Proteomes" id="UP000004318"/>
    </source>
</evidence>
<dbReference type="SUPFAM" id="SSF54106">
    <property type="entry name" value="LysM domain"/>
    <property type="match status" value="2"/>
</dbReference>
<dbReference type="STRING" id="252305.OB2597_10971"/>
<dbReference type="Pfam" id="PF01476">
    <property type="entry name" value="LysM"/>
    <property type="match status" value="2"/>
</dbReference>
<reference evidence="3 4" key="1">
    <citation type="journal article" date="2010" name="J. Bacteriol.">
        <title>Genome sequences of Oceanicola granulosus HTCC2516(T) and Oceanicola batsensis HTCC2597(TDelta).</title>
        <authorList>
            <person name="Thrash J.C."/>
            <person name="Cho J.C."/>
            <person name="Vergin K.L."/>
            <person name="Giovannoni S.J."/>
        </authorList>
    </citation>
    <scope>NUCLEOTIDE SEQUENCE [LARGE SCALE GENOMIC DNA]</scope>
    <source>
        <strain evidence="4">ATCC BAA-863 / DSM 15984 / KCTC 12145 / HTCC2597</strain>
    </source>
</reference>
<dbReference type="RefSeq" id="WP_009806413.1">
    <property type="nucleotide sequence ID" value="NZ_CH724131.1"/>
</dbReference>
<feature type="domain" description="LysM" evidence="2">
    <location>
        <begin position="36"/>
        <end position="81"/>
    </location>
</feature>
<dbReference type="InterPro" id="IPR036779">
    <property type="entry name" value="LysM_dom_sf"/>
</dbReference>
<feature type="signal peptide" evidence="1">
    <location>
        <begin position="1"/>
        <end position="30"/>
    </location>
</feature>
<dbReference type="PANTHER" id="PTHR33734">
    <property type="entry name" value="LYSM DOMAIN-CONTAINING GPI-ANCHORED PROTEIN 2"/>
    <property type="match status" value="1"/>
</dbReference>
<dbReference type="SMART" id="SM00257">
    <property type="entry name" value="LysM"/>
    <property type="match status" value="2"/>
</dbReference>
<proteinExistence type="predicted"/>
<keyword evidence="1" id="KW-0732">Signal</keyword>
<gene>
    <name evidence="3" type="ORF">OB2597_10971</name>
</gene>
<protein>
    <submittedName>
        <fullName evidence="3">Gamma-D-glutamyl-L-diamino acid endopeptidase I</fullName>
    </submittedName>
</protein>
<dbReference type="InterPro" id="IPR018392">
    <property type="entry name" value="LysM"/>
</dbReference>
<feature type="domain" description="LysM" evidence="2">
    <location>
        <begin position="97"/>
        <end position="141"/>
    </location>
</feature>